<dbReference type="Gene3D" id="3.30.1120.70">
    <property type="match status" value="1"/>
</dbReference>
<dbReference type="Proteomes" id="UP000254925">
    <property type="component" value="Unassembled WGS sequence"/>
</dbReference>
<evidence type="ECO:0000256" key="1">
    <source>
        <dbReference type="SAM" id="MobiDB-lite"/>
    </source>
</evidence>
<feature type="compositionally biased region" description="Polar residues" evidence="1">
    <location>
        <begin position="389"/>
        <end position="402"/>
    </location>
</feature>
<organism evidence="2 3">
    <name type="scientific">Microvirga subterranea</name>
    <dbReference type="NCBI Taxonomy" id="186651"/>
    <lineage>
        <taxon>Bacteria</taxon>
        <taxon>Pseudomonadati</taxon>
        <taxon>Pseudomonadota</taxon>
        <taxon>Alphaproteobacteria</taxon>
        <taxon>Hyphomicrobiales</taxon>
        <taxon>Methylobacteriaceae</taxon>
        <taxon>Microvirga</taxon>
    </lineage>
</organism>
<dbReference type="EMBL" id="QQBB01000019">
    <property type="protein sequence ID" value="RDI51223.1"/>
    <property type="molecule type" value="Genomic_DNA"/>
</dbReference>
<sequence>MFHWRRKKTDEQEQKNWTLAAPGEELLALFGALPGTASGISVSAESALRVPAVACAVRVIAEAVAQLPLITYQRGEDGSKARATAHPAYALLHDDANEWQSAYDLKLQLQTDALLHGNGYGFVNRVGGTVREIIRLAPTAVSINTETGAPRYALTEGKSQRVFMPDQIIHIHGLSTDGFIGKSPVRLAAEAIGIAIAQERHAARLLGNGGRPSGVLKLAGKLSKDAVARIRAAWNNAHSGDNAGGTAVLEEDMSFEPLSFNSVDMQFLELNKFQIEQIARIFRVPPHLLMELGRATWSNSEEMGRVFLTYTLMPWLKQWEGALRRAVFTKDERQKFFAEFLVDDFQRADLAARASAYQQLIASRVINPNEARAMENRPPYEGGDEFINPNVQAASDTTSEEP</sequence>
<dbReference type="Gene3D" id="3.40.140.120">
    <property type="match status" value="1"/>
</dbReference>
<gene>
    <name evidence="2" type="ORF">DES45_1196</name>
</gene>
<dbReference type="OrthoDB" id="7592047at2"/>
<dbReference type="RefSeq" id="WP_114773220.1">
    <property type="nucleotide sequence ID" value="NZ_QQBB01000019.1"/>
</dbReference>
<dbReference type="NCBIfam" id="TIGR01537">
    <property type="entry name" value="portal_HK97"/>
    <property type="match status" value="1"/>
</dbReference>
<name>A0A370H4N9_9HYPH</name>
<reference evidence="2 3" key="1">
    <citation type="submission" date="2018-07" db="EMBL/GenBank/DDBJ databases">
        <title>Genomic Encyclopedia of Type Strains, Phase IV (KMG-IV): sequencing the most valuable type-strain genomes for metagenomic binning, comparative biology and taxonomic classification.</title>
        <authorList>
            <person name="Goeker M."/>
        </authorList>
    </citation>
    <scope>NUCLEOTIDE SEQUENCE [LARGE SCALE GENOMIC DNA]</scope>
    <source>
        <strain evidence="2 3">DSM 14364</strain>
    </source>
</reference>
<feature type="region of interest" description="Disordered" evidence="1">
    <location>
        <begin position="372"/>
        <end position="402"/>
    </location>
</feature>
<dbReference type="Pfam" id="PF04860">
    <property type="entry name" value="Phage_portal"/>
    <property type="match status" value="1"/>
</dbReference>
<proteinExistence type="predicted"/>
<dbReference type="InterPro" id="IPR006944">
    <property type="entry name" value="Phage/GTA_portal"/>
</dbReference>
<comment type="caution">
    <text evidence="2">The sequence shown here is derived from an EMBL/GenBank/DDBJ whole genome shotgun (WGS) entry which is preliminary data.</text>
</comment>
<protein>
    <submittedName>
        <fullName evidence="2">HK97 family phage portal protein</fullName>
    </submittedName>
</protein>
<evidence type="ECO:0000313" key="2">
    <source>
        <dbReference type="EMBL" id="RDI51223.1"/>
    </source>
</evidence>
<dbReference type="InterPro" id="IPR006427">
    <property type="entry name" value="Portal_HK97"/>
</dbReference>
<evidence type="ECO:0000313" key="3">
    <source>
        <dbReference type="Proteomes" id="UP000254925"/>
    </source>
</evidence>
<accession>A0A370H4N9</accession>
<dbReference type="Gene3D" id="1.20.1270.210">
    <property type="match status" value="1"/>
</dbReference>
<keyword evidence="3" id="KW-1185">Reference proteome</keyword>
<dbReference type="AlphaFoldDB" id="A0A370H4N9"/>